<dbReference type="Proteomes" id="UP000293562">
    <property type="component" value="Unassembled WGS sequence"/>
</dbReference>
<keyword evidence="8" id="KW-0411">Iron-sulfur</keyword>
<dbReference type="SMART" id="SM00729">
    <property type="entry name" value="Elp3"/>
    <property type="match status" value="1"/>
</dbReference>
<dbReference type="UniPathway" id="UPA00344"/>
<keyword evidence="7" id="KW-0408">Iron</keyword>
<keyword evidence="4" id="KW-0949">S-adenosyl-L-methionine</keyword>
<evidence type="ECO:0000256" key="2">
    <source>
        <dbReference type="ARBA" id="ARBA00012167"/>
    </source>
</evidence>
<evidence type="ECO:0000256" key="4">
    <source>
        <dbReference type="ARBA" id="ARBA00022691"/>
    </source>
</evidence>
<evidence type="ECO:0000313" key="14">
    <source>
        <dbReference type="Proteomes" id="UP000293562"/>
    </source>
</evidence>
<dbReference type="InterPro" id="IPR050105">
    <property type="entry name" value="MoCo_biosynth_MoaA/MoaC"/>
</dbReference>
<evidence type="ECO:0000256" key="6">
    <source>
        <dbReference type="ARBA" id="ARBA00022741"/>
    </source>
</evidence>
<dbReference type="InterPro" id="IPR006638">
    <property type="entry name" value="Elp3/MiaA/NifB-like_rSAM"/>
</dbReference>
<dbReference type="GO" id="GO:0006777">
    <property type="term" value="P:Mo-molybdopterin cofactor biosynthetic process"/>
    <property type="evidence" value="ECO:0007669"/>
    <property type="project" value="UniProtKB-KW"/>
</dbReference>
<evidence type="ECO:0000256" key="5">
    <source>
        <dbReference type="ARBA" id="ARBA00022723"/>
    </source>
</evidence>
<dbReference type="CDD" id="cd01335">
    <property type="entry name" value="Radical_SAM"/>
    <property type="match status" value="1"/>
</dbReference>
<reference evidence="13 14" key="1">
    <citation type="submission" date="2019-02" db="EMBL/GenBank/DDBJ databases">
        <title>Genomic Encyclopedia of Type Strains, Phase IV (KMG-IV): sequencing the most valuable type-strain genomes for metagenomic binning, comparative biology and taxonomic classification.</title>
        <authorList>
            <person name="Goeker M."/>
        </authorList>
    </citation>
    <scope>NUCLEOTIDE SEQUENCE [LARGE SCALE GENOMIC DNA]</scope>
    <source>
        <strain evidence="13 14">DSM 28825</strain>
    </source>
</reference>
<dbReference type="SFLD" id="SFLDG01386">
    <property type="entry name" value="main_SPASM_domain-containing"/>
    <property type="match status" value="1"/>
</dbReference>
<dbReference type="GO" id="GO:0061799">
    <property type="term" value="F:cyclic pyranopterin monophosphate synthase activity"/>
    <property type="evidence" value="ECO:0007669"/>
    <property type="project" value="TreeGrafter"/>
</dbReference>
<dbReference type="EC" id="4.1.99.22" evidence="2"/>
<accession>A0A4V2FT02</accession>
<evidence type="ECO:0000256" key="3">
    <source>
        <dbReference type="ARBA" id="ARBA00022485"/>
    </source>
</evidence>
<dbReference type="SFLD" id="SFLDG01067">
    <property type="entry name" value="SPASM/twitch_domain_containing"/>
    <property type="match status" value="1"/>
</dbReference>
<evidence type="ECO:0000256" key="8">
    <source>
        <dbReference type="ARBA" id="ARBA00023014"/>
    </source>
</evidence>
<sequence>MKLMSIQKENSYMLDKYNRNISYLRISVTDRCNLRCTYCMPEEGIDLIAHEEMLSFEQIIDFVEEAVKTGITKIRLTGGEPLVRKGIVELVRLIANVEGVEDLALTTNGILLEKYAEQLASAGLNRVNISLDTLNPAIYREITRCGDINDVFKGIDAAKKAGLTPIKINCVRMPDSSETELIALKAFCQNNELDLRFIRQMDLESGDFSIVEGGEGGNCKICNRIRLTANGKVKPCLFNNNEFDIKRLGAKDAIKKTIESKPQEGSQNKIGKFYNIGG</sequence>
<dbReference type="GO" id="GO:0005525">
    <property type="term" value="F:GTP binding"/>
    <property type="evidence" value="ECO:0007669"/>
    <property type="project" value="UniProtKB-KW"/>
</dbReference>
<comment type="cofactor">
    <cofactor evidence="1">
        <name>[4Fe-4S] cluster</name>
        <dbReference type="ChEBI" id="CHEBI:49883"/>
    </cofactor>
</comment>
<comment type="catalytic activity">
    <reaction evidence="11">
        <text>GTP + AH2 + S-adenosyl-L-methionine = (8S)-3',8-cyclo-7,8-dihydroguanosine 5'-triphosphate + 5'-deoxyadenosine + L-methionine + A + H(+)</text>
        <dbReference type="Rhea" id="RHEA:49576"/>
        <dbReference type="ChEBI" id="CHEBI:13193"/>
        <dbReference type="ChEBI" id="CHEBI:15378"/>
        <dbReference type="ChEBI" id="CHEBI:17319"/>
        <dbReference type="ChEBI" id="CHEBI:17499"/>
        <dbReference type="ChEBI" id="CHEBI:37565"/>
        <dbReference type="ChEBI" id="CHEBI:57844"/>
        <dbReference type="ChEBI" id="CHEBI:59789"/>
        <dbReference type="ChEBI" id="CHEBI:131766"/>
        <dbReference type="EC" id="4.1.99.22"/>
    </reaction>
</comment>
<dbReference type="PROSITE" id="PS51918">
    <property type="entry name" value="RADICAL_SAM"/>
    <property type="match status" value="1"/>
</dbReference>
<dbReference type="InterPro" id="IPR010505">
    <property type="entry name" value="MoaA_twitch"/>
</dbReference>
<keyword evidence="6" id="KW-0547">Nucleotide-binding</keyword>
<name>A0A4V2FT02_9BACT</name>
<dbReference type="GO" id="GO:0061798">
    <property type="term" value="F:GTP 3',8'-cyclase activity"/>
    <property type="evidence" value="ECO:0007669"/>
    <property type="project" value="UniProtKB-EC"/>
</dbReference>
<dbReference type="Pfam" id="PF06463">
    <property type="entry name" value="Mob_synth_C"/>
    <property type="match status" value="1"/>
</dbReference>
<organism evidence="13 14">
    <name type="scientific">Ancylomarina subtilis</name>
    <dbReference type="NCBI Taxonomy" id="1639035"/>
    <lineage>
        <taxon>Bacteria</taxon>
        <taxon>Pseudomonadati</taxon>
        <taxon>Bacteroidota</taxon>
        <taxon>Bacteroidia</taxon>
        <taxon>Marinilabiliales</taxon>
        <taxon>Marinifilaceae</taxon>
        <taxon>Ancylomarina</taxon>
    </lineage>
</organism>
<evidence type="ECO:0000259" key="12">
    <source>
        <dbReference type="PROSITE" id="PS51918"/>
    </source>
</evidence>
<evidence type="ECO:0000256" key="11">
    <source>
        <dbReference type="ARBA" id="ARBA00048697"/>
    </source>
</evidence>
<evidence type="ECO:0000256" key="1">
    <source>
        <dbReference type="ARBA" id="ARBA00001966"/>
    </source>
</evidence>
<evidence type="ECO:0000256" key="9">
    <source>
        <dbReference type="ARBA" id="ARBA00023134"/>
    </source>
</evidence>
<dbReference type="SUPFAM" id="SSF102114">
    <property type="entry name" value="Radical SAM enzymes"/>
    <property type="match status" value="1"/>
</dbReference>
<evidence type="ECO:0000256" key="7">
    <source>
        <dbReference type="ARBA" id="ARBA00023004"/>
    </source>
</evidence>
<comment type="caution">
    <text evidence="13">The sequence shown here is derived from an EMBL/GenBank/DDBJ whole genome shotgun (WGS) entry which is preliminary data.</text>
</comment>
<gene>
    <name evidence="13" type="ORF">EV201_0849</name>
</gene>
<dbReference type="SFLD" id="SFLDS00029">
    <property type="entry name" value="Radical_SAM"/>
    <property type="match status" value="1"/>
</dbReference>
<dbReference type="GO" id="GO:0051539">
    <property type="term" value="F:4 iron, 4 sulfur cluster binding"/>
    <property type="evidence" value="ECO:0007669"/>
    <property type="project" value="UniProtKB-KW"/>
</dbReference>
<dbReference type="Gene3D" id="3.20.20.70">
    <property type="entry name" value="Aldolase class I"/>
    <property type="match status" value="1"/>
</dbReference>
<dbReference type="EMBL" id="SHKN01000001">
    <property type="protein sequence ID" value="RZT96215.1"/>
    <property type="molecule type" value="Genomic_DNA"/>
</dbReference>
<proteinExistence type="predicted"/>
<keyword evidence="10" id="KW-0501">Molybdenum cofactor biosynthesis</keyword>
<dbReference type="Pfam" id="PF04055">
    <property type="entry name" value="Radical_SAM"/>
    <property type="match status" value="1"/>
</dbReference>
<dbReference type="AlphaFoldDB" id="A0A4V2FT02"/>
<dbReference type="InterPro" id="IPR013785">
    <property type="entry name" value="Aldolase_TIM"/>
</dbReference>
<dbReference type="PANTHER" id="PTHR22960:SF0">
    <property type="entry name" value="MOLYBDENUM COFACTOR BIOSYNTHESIS PROTEIN 1"/>
    <property type="match status" value="1"/>
</dbReference>
<keyword evidence="14" id="KW-1185">Reference proteome</keyword>
<dbReference type="GO" id="GO:0046872">
    <property type="term" value="F:metal ion binding"/>
    <property type="evidence" value="ECO:0007669"/>
    <property type="project" value="UniProtKB-KW"/>
</dbReference>
<dbReference type="InterPro" id="IPR000385">
    <property type="entry name" value="MoaA_NifB_PqqE_Fe-S-bd_CS"/>
</dbReference>
<evidence type="ECO:0000256" key="10">
    <source>
        <dbReference type="ARBA" id="ARBA00023150"/>
    </source>
</evidence>
<keyword evidence="5" id="KW-0479">Metal-binding</keyword>
<keyword evidence="9" id="KW-0342">GTP-binding</keyword>
<evidence type="ECO:0000313" key="13">
    <source>
        <dbReference type="EMBL" id="RZT96215.1"/>
    </source>
</evidence>
<dbReference type="PROSITE" id="PS01305">
    <property type="entry name" value="MOAA_NIFB_PQQE"/>
    <property type="match status" value="1"/>
</dbReference>
<protein>
    <recommendedName>
        <fullName evidence="2">GTP 3',8-cyclase</fullName>
        <ecNumber evidence="2">4.1.99.22</ecNumber>
    </recommendedName>
</protein>
<dbReference type="InterPro" id="IPR007197">
    <property type="entry name" value="rSAM"/>
</dbReference>
<dbReference type="PANTHER" id="PTHR22960">
    <property type="entry name" value="MOLYBDOPTERIN COFACTOR SYNTHESIS PROTEIN A"/>
    <property type="match status" value="1"/>
</dbReference>
<keyword evidence="3" id="KW-0004">4Fe-4S</keyword>
<feature type="domain" description="Radical SAM core" evidence="12">
    <location>
        <begin position="16"/>
        <end position="251"/>
    </location>
</feature>
<dbReference type="InterPro" id="IPR058240">
    <property type="entry name" value="rSAM_sf"/>
</dbReference>